<proteinExistence type="predicted"/>
<keyword evidence="4" id="KW-1185">Reference proteome</keyword>
<dbReference type="PROSITE" id="PS50011">
    <property type="entry name" value="PROTEIN_KINASE_DOM"/>
    <property type="match status" value="1"/>
</dbReference>
<keyword evidence="1" id="KW-0472">Membrane</keyword>
<dbReference type="Gene3D" id="1.10.510.10">
    <property type="entry name" value="Transferase(Phosphotransferase) domain 1"/>
    <property type="match status" value="1"/>
</dbReference>
<name>A0A4Z0GUG8_9BACI</name>
<dbReference type="PANTHER" id="PTHR44167">
    <property type="entry name" value="OVARIAN-SPECIFIC SERINE/THREONINE-PROTEIN KINASE LOK-RELATED"/>
    <property type="match status" value="1"/>
</dbReference>
<comment type="caution">
    <text evidence="3">The sequence shown here is derived from an EMBL/GenBank/DDBJ whole genome shotgun (WGS) entry which is preliminary data.</text>
</comment>
<dbReference type="RefSeq" id="WP_135328764.1">
    <property type="nucleotide sequence ID" value="NZ_SRJC01000010.1"/>
</dbReference>
<gene>
    <name evidence="3" type="ORF">E4663_18930</name>
</gene>
<keyword evidence="3" id="KW-0808">Transferase</keyword>
<dbReference type="GO" id="GO:0005524">
    <property type="term" value="F:ATP binding"/>
    <property type="evidence" value="ECO:0007669"/>
    <property type="project" value="InterPro"/>
</dbReference>
<evidence type="ECO:0000259" key="2">
    <source>
        <dbReference type="PROSITE" id="PS50011"/>
    </source>
</evidence>
<sequence length="309" mass="35158">MKKPASNLYPGMSVRGKWSGRRYTIIRELGEGACGKVFLCKNDQGDTYALKVGTDSARMMLEVNMLKKFSKVQGVKLGPSFIDVDDWVTNKGTYPFYVMEYIKGESLPSFLKGKTKDWIGVCAIQLLTHLENLHKAGYVFGDLKTDNVLMCQSQLRWIDVGGVTAIGRAIKEYTEFYDRGYWGIGSRRAEPSYDLFAVTMIMMEMAYPHRFEKGAHPRKTLEAKAGSSVWLKPYRAFLLQCWQGKYQDATQMKLALSRIVMKRNKSKSNSSPSRVQSRDRKVRSEKAEMVTISAFVTAFLGLSIYSFWL</sequence>
<feature type="transmembrane region" description="Helical" evidence="1">
    <location>
        <begin position="287"/>
        <end position="308"/>
    </location>
</feature>
<dbReference type="InterPro" id="IPR000719">
    <property type="entry name" value="Prot_kinase_dom"/>
</dbReference>
<dbReference type="Pfam" id="PF00069">
    <property type="entry name" value="Pkinase"/>
    <property type="match status" value="1"/>
</dbReference>
<reference evidence="3 4" key="1">
    <citation type="journal article" date="2003" name="Int. J. Syst. Evol. Microbiol.">
        <title>Halobacillus salinus sp. nov., isolated from a salt lake on the coast of the East Sea in Korea.</title>
        <authorList>
            <person name="Yoon J.H."/>
            <person name="Kang K.H."/>
            <person name="Park Y.H."/>
        </authorList>
    </citation>
    <scope>NUCLEOTIDE SEQUENCE [LARGE SCALE GENOMIC DNA]</scope>
    <source>
        <strain evidence="3 4">HSL-3</strain>
    </source>
</reference>
<protein>
    <submittedName>
        <fullName evidence="3">Protein kinase family protein</fullName>
    </submittedName>
</protein>
<dbReference type="EMBL" id="SRJC01000010">
    <property type="protein sequence ID" value="TGB00804.1"/>
    <property type="molecule type" value="Genomic_DNA"/>
</dbReference>
<organism evidence="3 4">
    <name type="scientific">Halobacillus salinus</name>
    <dbReference type="NCBI Taxonomy" id="192814"/>
    <lineage>
        <taxon>Bacteria</taxon>
        <taxon>Bacillati</taxon>
        <taxon>Bacillota</taxon>
        <taxon>Bacilli</taxon>
        <taxon>Bacillales</taxon>
        <taxon>Bacillaceae</taxon>
        <taxon>Halobacillus</taxon>
    </lineage>
</organism>
<evidence type="ECO:0000256" key="1">
    <source>
        <dbReference type="SAM" id="Phobius"/>
    </source>
</evidence>
<dbReference type="AlphaFoldDB" id="A0A4Z0GUG8"/>
<accession>A0A4Z0GUG8</accession>
<feature type="domain" description="Protein kinase" evidence="2">
    <location>
        <begin position="23"/>
        <end position="296"/>
    </location>
</feature>
<evidence type="ECO:0000313" key="3">
    <source>
        <dbReference type="EMBL" id="TGB00804.1"/>
    </source>
</evidence>
<dbReference type="SMART" id="SM00220">
    <property type="entry name" value="S_TKc"/>
    <property type="match status" value="1"/>
</dbReference>
<dbReference type="InterPro" id="IPR011009">
    <property type="entry name" value="Kinase-like_dom_sf"/>
</dbReference>
<dbReference type="SUPFAM" id="SSF56112">
    <property type="entry name" value="Protein kinase-like (PK-like)"/>
    <property type="match status" value="1"/>
</dbReference>
<keyword evidence="1" id="KW-1133">Transmembrane helix</keyword>
<evidence type="ECO:0000313" key="4">
    <source>
        <dbReference type="Proteomes" id="UP000297982"/>
    </source>
</evidence>
<dbReference type="STRING" id="192814.GCA_900166575_04010"/>
<dbReference type="GO" id="GO:0004674">
    <property type="term" value="F:protein serine/threonine kinase activity"/>
    <property type="evidence" value="ECO:0007669"/>
    <property type="project" value="TreeGrafter"/>
</dbReference>
<dbReference type="PANTHER" id="PTHR44167:SF24">
    <property type="entry name" value="SERINE_THREONINE-PROTEIN KINASE CHK2"/>
    <property type="match status" value="1"/>
</dbReference>
<keyword evidence="3" id="KW-0418">Kinase</keyword>
<keyword evidence="1" id="KW-0812">Transmembrane</keyword>
<dbReference type="Proteomes" id="UP000297982">
    <property type="component" value="Unassembled WGS sequence"/>
</dbReference>